<comment type="caution">
    <text evidence="3">The sequence shown here is derived from an EMBL/GenBank/DDBJ whole genome shotgun (WGS) entry which is preliminary data.</text>
</comment>
<dbReference type="Pfam" id="PF01558">
    <property type="entry name" value="POR"/>
    <property type="match status" value="1"/>
</dbReference>
<sequence>MIHYGIIISGFGGQGVLTFGKMLALAGMEDGFQVTYYPSYGAEVRGGTAHCGVIISDSTIASPIVYKADVLIAMNDPSLRKFLPRLKDHGKLLCNSSLIAPDFFRHNGRELFSIPATELSREMKMEKATNMMMAGYFFKHFPLLNEESFLNSLDDVFPNITQELKTKNREIFRRGFEYDPA</sequence>
<evidence type="ECO:0000256" key="1">
    <source>
        <dbReference type="ARBA" id="ARBA00023002"/>
    </source>
</evidence>
<protein>
    <submittedName>
        <fullName evidence="3">2-oxoacid:ferredoxin oxidoreductase subunit gamma</fullName>
    </submittedName>
</protein>
<keyword evidence="1" id="KW-0560">Oxidoreductase</keyword>
<dbReference type="GO" id="GO:0016903">
    <property type="term" value="F:oxidoreductase activity, acting on the aldehyde or oxo group of donors"/>
    <property type="evidence" value="ECO:0007669"/>
    <property type="project" value="InterPro"/>
</dbReference>
<organism evidence="3 4">
    <name type="scientific">Candidatus Auribacter fodinae</name>
    <dbReference type="NCBI Taxonomy" id="2093366"/>
    <lineage>
        <taxon>Bacteria</taxon>
        <taxon>Pseudomonadati</taxon>
        <taxon>Candidatus Auribacterota</taxon>
        <taxon>Candidatus Auribacteria</taxon>
        <taxon>Candidatus Auribacterales</taxon>
        <taxon>Candidatus Auribacteraceae</taxon>
        <taxon>Candidatus Auribacter</taxon>
    </lineage>
</organism>
<evidence type="ECO:0000259" key="2">
    <source>
        <dbReference type="Pfam" id="PF01558"/>
    </source>
</evidence>
<dbReference type="InterPro" id="IPR002869">
    <property type="entry name" value="Pyrv_flavodox_OxRed_cen"/>
</dbReference>
<dbReference type="EMBL" id="QZJZ01000031">
    <property type="protein sequence ID" value="RJP60306.1"/>
    <property type="molecule type" value="Genomic_DNA"/>
</dbReference>
<dbReference type="InterPro" id="IPR052554">
    <property type="entry name" value="2-oxoglutarate_synth_KorC"/>
</dbReference>
<dbReference type="SUPFAM" id="SSF53323">
    <property type="entry name" value="Pyruvate-ferredoxin oxidoreductase, PFOR, domain III"/>
    <property type="match status" value="1"/>
</dbReference>
<reference evidence="3 4" key="1">
    <citation type="journal article" date="2017" name="ISME J.">
        <title>Energy and carbon metabolisms in a deep terrestrial subsurface fluid microbial community.</title>
        <authorList>
            <person name="Momper L."/>
            <person name="Jungbluth S.P."/>
            <person name="Lee M.D."/>
            <person name="Amend J.P."/>
        </authorList>
    </citation>
    <scope>NUCLEOTIDE SEQUENCE [LARGE SCALE GENOMIC DNA]</scope>
    <source>
        <strain evidence="3">SURF_26</strain>
    </source>
</reference>
<proteinExistence type="predicted"/>
<name>A0A3A4R785_9BACT</name>
<evidence type="ECO:0000313" key="3">
    <source>
        <dbReference type="EMBL" id="RJP60306.1"/>
    </source>
</evidence>
<dbReference type="PANTHER" id="PTHR42730:SF1">
    <property type="entry name" value="2-OXOGLUTARATE SYNTHASE SUBUNIT KORC"/>
    <property type="match status" value="1"/>
</dbReference>
<dbReference type="Gene3D" id="3.40.920.10">
    <property type="entry name" value="Pyruvate-ferredoxin oxidoreductase, PFOR, domain III"/>
    <property type="match status" value="1"/>
</dbReference>
<feature type="domain" description="Pyruvate/ketoisovalerate oxidoreductase catalytic" evidence="2">
    <location>
        <begin position="12"/>
        <end position="177"/>
    </location>
</feature>
<dbReference type="Proteomes" id="UP000266426">
    <property type="component" value="Unassembled WGS sequence"/>
</dbReference>
<dbReference type="PANTHER" id="PTHR42730">
    <property type="entry name" value="2-OXOGLUTARATE SYNTHASE SUBUNIT KORC"/>
    <property type="match status" value="1"/>
</dbReference>
<dbReference type="AlphaFoldDB" id="A0A3A4R785"/>
<accession>A0A3A4R785</accession>
<gene>
    <name evidence="3" type="ORF">C4541_04480</name>
</gene>
<evidence type="ECO:0000313" key="4">
    <source>
        <dbReference type="Proteomes" id="UP000266426"/>
    </source>
</evidence>
<dbReference type="InterPro" id="IPR019752">
    <property type="entry name" value="Pyrv/ketoisovalerate_OxRed_cat"/>
</dbReference>